<evidence type="ECO:0000256" key="1">
    <source>
        <dbReference type="SAM" id="MobiDB-lite"/>
    </source>
</evidence>
<sequence>MTGRRAAGSGGVGQEGGGGLGAQAAGTGDELAGRRAGQAPAERAERLGEATGLGVEGSTWAEQFAARRRGQADELAGRRAEQQPGNKAGRWAERLDEELAARRAARSAGEAGDRRMDTVAEVGQRWVELSTGTSGAAPVDVGVGTGRWGAQRGADGDADRSSGAWAERTVGDAGHRRHRAGGAEENDERVAGTSDGGGAGAPLDEGFGSFDRLFDWRYQSPSSGRHRSAE</sequence>
<feature type="region of interest" description="Disordered" evidence="1">
    <location>
        <begin position="1"/>
        <end position="92"/>
    </location>
</feature>
<dbReference type="EMBL" id="MSIF01000011">
    <property type="protein sequence ID" value="OLF08852.1"/>
    <property type="molecule type" value="Genomic_DNA"/>
</dbReference>
<keyword evidence="3" id="KW-1185">Reference proteome</keyword>
<feature type="compositionally biased region" description="Basic and acidic residues" evidence="1">
    <location>
        <begin position="70"/>
        <end position="81"/>
    </location>
</feature>
<organism evidence="2 3">
    <name type="scientific">Actinophytocola xinjiangensis</name>
    <dbReference type="NCBI Taxonomy" id="485602"/>
    <lineage>
        <taxon>Bacteria</taxon>
        <taxon>Bacillati</taxon>
        <taxon>Actinomycetota</taxon>
        <taxon>Actinomycetes</taxon>
        <taxon>Pseudonocardiales</taxon>
        <taxon>Pseudonocardiaceae</taxon>
    </lineage>
</organism>
<reference evidence="2 3" key="1">
    <citation type="submission" date="2016-12" db="EMBL/GenBank/DDBJ databases">
        <title>The draft genome sequence of Actinophytocola xinjiangensis.</title>
        <authorList>
            <person name="Wang W."/>
            <person name="Yuan L."/>
        </authorList>
    </citation>
    <scope>NUCLEOTIDE SEQUENCE [LARGE SCALE GENOMIC DNA]</scope>
    <source>
        <strain evidence="2 3">CGMCC 4.4663</strain>
    </source>
</reference>
<evidence type="ECO:0000313" key="2">
    <source>
        <dbReference type="EMBL" id="OLF08852.1"/>
    </source>
</evidence>
<proteinExistence type="predicted"/>
<accession>A0A7Z0WKF1</accession>
<dbReference type="Proteomes" id="UP000185696">
    <property type="component" value="Unassembled WGS sequence"/>
</dbReference>
<protein>
    <submittedName>
        <fullName evidence="2">Uncharacterized protein</fullName>
    </submittedName>
</protein>
<comment type="caution">
    <text evidence="2">The sequence shown here is derived from an EMBL/GenBank/DDBJ whole genome shotgun (WGS) entry which is preliminary data.</text>
</comment>
<feature type="compositionally biased region" description="Gly residues" evidence="1">
    <location>
        <begin position="8"/>
        <end position="21"/>
    </location>
</feature>
<gene>
    <name evidence="2" type="ORF">BLA60_22935</name>
</gene>
<feature type="region of interest" description="Disordered" evidence="1">
    <location>
        <begin position="131"/>
        <end position="206"/>
    </location>
</feature>
<dbReference type="RefSeq" id="WP_075135008.1">
    <property type="nucleotide sequence ID" value="NZ_MSIF01000011.1"/>
</dbReference>
<name>A0A7Z0WKF1_9PSEU</name>
<evidence type="ECO:0000313" key="3">
    <source>
        <dbReference type="Proteomes" id="UP000185696"/>
    </source>
</evidence>
<dbReference type="AlphaFoldDB" id="A0A7Z0WKF1"/>